<evidence type="ECO:0000313" key="1">
    <source>
        <dbReference type="EMBL" id="EOA93370.1"/>
    </source>
</evidence>
<name>R0J891_ANAPL</name>
<accession>R0J891</accession>
<dbReference type="Proteomes" id="UP000296049">
    <property type="component" value="Unassembled WGS sequence"/>
</dbReference>
<reference evidence="2" key="1">
    <citation type="journal article" date="2013" name="Nat. Genet.">
        <title>The duck genome and transcriptome provide insight into an avian influenza virus reservoir species.</title>
        <authorList>
            <person name="Huang Y."/>
            <person name="Li Y."/>
            <person name="Burt D.W."/>
            <person name="Chen H."/>
            <person name="Zhang Y."/>
            <person name="Qian W."/>
            <person name="Kim H."/>
            <person name="Gan S."/>
            <person name="Zhao Y."/>
            <person name="Li J."/>
            <person name="Yi K."/>
            <person name="Feng H."/>
            <person name="Zhu P."/>
            <person name="Li B."/>
            <person name="Liu Q."/>
            <person name="Fairley S."/>
            <person name="Magor K.E."/>
            <person name="Du Z."/>
            <person name="Hu X."/>
            <person name="Goodman L."/>
            <person name="Tafer H."/>
            <person name="Vignal A."/>
            <person name="Lee T."/>
            <person name="Kim K.W."/>
            <person name="Sheng Z."/>
            <person name="An Y."/>
            <person name="Searle S."/>
            <person name="Herrero J."/>
            <person name="Groenen M.A."/>
            <person name="Crooijmans R.P."/>
            <person name="Faraut T."/>
            <person name="Cai Q."/>
            <person name="Webster R.G."/>
            <person name="Aldridge J.R."/>
            <person name="Warren W.C."/>
            <person name="Bartschat S."/>
            <person name="Kehr S."/>
            <person name="Marz M."/>
            <person name="Stadler P.F."/>
            <person name="Smith J."/>
            <person name="Kraus R.H."/>
            <person name="Zhao Y."/>
            <person name="Ren L."/>
            <person name="Fei J."/>
            <person name="Morisson M."/>
            <person name="Kaiser P."/>
            <person name="Griffin D.K."/>
            <person name="Rao M."/>
            <person name="Pitel F."/>
            <person name="Wang J."/>
            <person name="Li N."/>
        </authorList>
    </citation>
    <scope>NUCLEOTIDE SEQUENCE [LARGE SCALE GENOMIC DNA]</scope>
</reference>
<protein>
    <submittedName>
        <fullName evidence="1">Uncharacterized protein</fullName>
    </submittedName>
</protein>
<evidence type="ECO:0000313" key="2">
    <source>
        <dbReference type="Proteomes" id="UP000296049"/>
    </source>
</evidence>
<organism evidence="1 2">
    <name type="scientific">Anas platyrhynchos</name>
    <name type="common">Mallard</name>
    <name type="synonym">Anas boschas</name>
    <dbReference type="NCBI Taxonomy" id="8839"/>
    <lineage>
        <taxon>Eukaryota</taxon>
        <taxon>Metazoa</taxon>
        <taxon>Chordata</taxon>
        <taxon>Craniata</taxon>
        <taxon>Vertebrata</taxon>
        <taxon>Euteleostomi</taxon>
        <taxon>Archelosauria</taxon>
        <taxon>Archosauria</taxon>
        <taxon>Dinosauria</taxon>
        <taxon>Saurischia</taxon>
        <taxon>Theropoda</taxon>
        <taxon>Coelurosauria</taxon>
        <taxon>Aves</taxon>
        <taxon>Neognathae</taxon>
        <taxon>Galloanserae</taxon>
        <taxon>Anseriformes</taxon>
        <taxon>Anatidae</taxon>
        <taxon>Anatinae</taxon>
        <taxon>Anas</taxon>
    </lineage>
</organism>
<proteinExistence type="predicted"/>
<keyword evidence="2" id="KW-1185">Reference proteome</keyword>
<dbReference type="EMBL" id="KB746632">
    <property type="protein sequence ID" value="EOA93370.1"/>
    <property type="molecule type" value="Genomic_DNA"/>
</dbReference>
<gene>
    <name evidence="1" type="ORF">Anapl_10772</name>
</gene>
<dbReference type="AlphaFoldDB" id="R0J891"/>
<sequence>MGGEPKEDSWQDHSAEVSMIHAGVEQKGTNMCVSVVVSASGKEEGNDDRCLCTVRVRSRDSSTDGDANNERNVRMWFALEKVLKGARQGAWTFSPDSSAIKRDMVNEGLTDQQQEEWTAFGAKRKGSSARTVSAMWVCFWNNTTAPSIAESIAPGPAAGVSKRFRSPCPSAWHFRRTVRKGEFTELNEDERPAIGSARYRSQGLCSSFLALQERARRLHRYQQFADVQQRGQGSAAWCGADTAHAICSCHGFGDLAVPFLALVGGADNAAEPLVRGAGCGGSRDDTGYAGLYEVQFASVFDGVIHLGPQGNLWRDAAAALLPAQAFVEGMVSSGSTHSSSSINTAAAAPTL</sequence>